<dbReference type="PANTHER" id="PTHR13621">
    <property type="entry name" value="PROLINE-RICH PROTEIN PRCC"/>
    <property type="match status" value="1"/>
</dbReference>
<evidence type="ECO:0000313" key="1">
    <source>
        <dbReference type="EMBL" id="OQR81824.1"/>
    </source>
</evidence>
<keyword evidence="2" id="KW-1185">Reference proteome</keyword>
<dbReference type="GO" id="GO:0005634">
    <property type="term" value="C:nucleus"/>
    <property type="evidence" value="ECO:0007669"/>
    <property type="project" value="TreeGrafter"/>
</dbReference>
<dbReference type="Pfam" id="PF10253">
    <property type="entry name" value="PRCC"/>
    <property type="match status" value="1"/>
</dbReference>
<gene>
    <name evidence="1" type="ORF">THRCLA_23294</name>
</gene>
<proteinExistence type="predicted"/>
<dbReference type="EMBL" id="JNBS01004890">
    <property type="protein sequence ID" value="OQR81824.1"/>
    <property type="molecule type" value="Genomic_DNA"/>
</dbReference>
<dbReference type="AlphaFoldDB" id="A0A1V9Y808"/>
<sequence>GKNARNKERQMERLLQLGRFDAVTGKVMEFKAVAPDAWKPPMDSSGMFTAEREVAQILSEMAGTETENGFVVESYRPNRLQRQRHQLNQLTFDAKLREYDLQDKKGLALKSKRETQAKYGW</sequence>
<reference evidence="1 2" key="1">
    <citation type="journal article" date="2014" name="Genome Biol. Evol.">
        <title>The secreted proteins of Achlya hypogyna and Thraustotheca clavata identify the ancestral oomycete secretome and reveal gene acquisitions by horizontal gene transfer.</title>
        <authorList>
            <person name="Misner I."/>
            <person name="Blouin N."/>
            <person name="Leonard G."/>
            <person name="Richards T.A."/>
            <person name="Lane C.E."/>
        </authorList>
    </citation>
    <scope>NUCLEOTIDE SEQUENCE [LARGE SCALE GENOMIC DNA]</scope>
    <source>
        <strain evidence="1 2">ATCC 34112</strain>
    </source>
</reference>
<evidence type="ECO:0000313" key="2">
    <source>
        <dbReference type="Proteomes" id="UP000243217"/>
    </source>
</evidence>
<comment type="caution">
    <text evidence="1">The sequence shown here is derived from an EMBL/GenBank/DDBJ whole genome shotgun (WGS) entry which is preliminary data.</text>
</comment>
<dbReference type="OrthoDB" id="206969at2759"/>
<organism evidence="1 2">
    <name type="scientific">Thraustotheca clavata</name>
    <dbReference type="NCBI Taxonomy" id="74557"/>
    <lineage>
        <taxon>Eukaryota</taxon>
        <taxon>Sar</taxon>
        <taxon>Stramenopiles</taxon>
        <taxon>Oomycota</taxon>
        <taxon>Saprolegniomycetes</taxon>
        <taxon>Saprolegniales</taxon>
        <taxon>Achlyaceae</taxon>
        <taxon>Thraustotheca</taxon>
    </lineage>
</organism>
<name>A0A1V9Y808_9STRA</name>
<dbReference type="STRING" id="74557.A0A1V9Y808"/>
<dbReference type="InterPro" id="IPR018800">
    <property type="entry name" value="PRCC"/>
</dbReference>
<dbReference type="Proteomes" id="UP000243217">
    <property type="component" value="Unassembled WGS sequence"/>
</dbReference>
<dbReference type="PANTHER" id="PTHR13621:SF2">
    <property type="entry name" value="PROLINE-RICH PROTEIN PRCC"/>
    <property type="match status" value="1"/>
</dbReference>
<feature type="non-terminal residue" evidence="1">
    <location>
        <position position="1"/>
    </location>
</feature>
<accession>A0A1V9Y808</accession>
<protein>
    <submittedName>
        <fullName evidence="1">Uncharacterized protein</fullName>
    </submittedName>
</protein>